<dbReference type="HAMAP" id="MF_01511">
    <property type="entry name" value="GMP_reduct_type2"/>
    <property type="match status" value="1"/>
</dbReference>
<keyword evidence="2 5" id="KW-0560">Oxidoreductase</keyword>
<gene>
    <name evidence="5 7" type="primary">guaC</name>
    <name evidence="7" type="ORF">GHA_02584</name>
    <name evidence="8" type="ORF">N7330_13695</name>
</gene>
<dbReference type="Proteomes" id="UP001158297">
    <property type="component" value="Unassembled WGS sequence"/>
</dbReference>
<dbReference type="Gene3D" id="3.20.20.70">
    <property type="entry name" value="Aldolase class I"/>
    <property type="match status" value="1"/>
</dbReference>
<dbReference type="NCBIfam" id="TIGR01306">
    <property type="entry name" value="GMP_reduct_2"/>
    <property type="match status" value="1"/>
</dbReference>
<dbReference type="EMBL" id="CAHPSC010000039">
    <property type="protein sequence ID" value="CAB5698887.1"/>
    <property type="molecule type" value="Genomic_DNA"/>
</dbReference>
<sequence length="325" mass="35522">MEIFDYDNILLLPRKCRVESRSECDASVELGGRTFRLPVVPANMKTVLDEKICKFLAQHGYFYVMHRFDIDNVAFTKAMQSQGLYASISLGVKPADYATVDRFVADDICPEYITIDIAHGHADSVKNMIQYLKAKIPDAFVIAGNVATPEAVIDLEAWGADATKVGVGPGKVCITKLKTGFGTGGWQLSALKWCARVATKPIIADGGIRSHGDIAKSIRFGATMVMIGSLFAGHEESPGKTVEVDGELFKEYYGSASDFNKGEYKHVEGKRILEPVKGPLKNTLIEMEQDVQSSISYAGGTKLMDIRKVNYVILGGDNAGEHLLM</sequence>
<evidence type="ECO:0000256" key="5">
    <source>
        <dbReference type="HAMAP-Rule" id="MF_01511"/>
    </source>
</evidence>
<evidence type="ECO:0000313" key="9">
    <source>
        <dbReference type="Proteomes" id="UP001158297"/>
    </source>
</evidence>
<comment type="function">
    <text evidence="3 5">Catalyzes the irreversible NADPH-dependent deamination of GMP to IMP. It functions in the conversion of nucleobase, nucleoside and nucleotide derivatives of G to A nucleotides, and in maintaining the intracellular balance of A and G nucleotides.</text>
</comment>
<dbReference type="InterPro" id="IPR001093">
    <property type="entry name" value="IMP_DH_GMPRt"/>
</dbReference>
<dbReference type="RefSeq" id="WP_042419237.1">
    <property type="nucleotide sequence ID" value="NZ_CAHPRW010000036.1"/>
</dbReference>
<name>A0AA42L841_9BURK</name>
<dbReference type="PANTHER" id="PTHR43170">
    <property type="entry name" value="GMP REDUCTASE"/>
    <property type="match status" value="1"/>
</dbReference>
<evidence type="ECO:0000256" key="2">
    <source>
        <dbReference type="ARBA" id="ARBA00023002"/>
    </source>
</evidence>
<comment type="similarity">
    <text evidence="5">Belongs to the IMPDH/GMPR family. GuaC type 2 subfamily.</text>
</comment>
<organism evidence="8 9">
    <name type="scientific">Comamonas aquatica</name>
    <dbReference type="NCBI Taxonomy" id="225991"/>
    <lineage>
        <taxon>Bacteria</taxon>
        <taxon>Pseudomonadati</taxon>
        <taxon>Pseudomonadota</taxon>
        <taxon>Betaproteobacteria</taxon>
        <taxon>Burkholderiales</taxon>
        <taxon>Comamonadaceae</taxon>
        <taxon>Comamonas</taxon>
    </lineage>
</organism>
<evidence type="ECO:0000259" key="6">
    <source>
        <dbReference type="Pfam" id="PF00478"/>
    </source>
</evidence>
<dbReference type="EC" id="1.7.1.7" evidence="5"/>
<dbReference type="NCBIfam" id="NF003966">
    <property type="entry name" value="PRK05458.1"/>
    <property type="match status" value="1"/>
</dbReference>
<dbReference type="InterPro" id="IPR015875">
    <property type="entry name" value="IMP_DH/GMP_Rdtase_CS"/>
</dbReference>
<reference evidence="7" key="1">
    <citation type="submission" date="2020-05" db="EMBL/GenBank/DDBJ databases">
        <authorList>
            <person name="Delgado-Blas J."/>
        </authorList>
    </citation>
    <scope>NUCLEOTIDE SEQUENCE</scope>
    <source>
        <strain evidence="7">BB1454</strain>
    </source>
</reference>
<dbReference type="Pfam" id="PF00478">
    <property type="entry name" value="IMPDH"/>
    <property type="match status" value="1"/>
</dbReference>
<feature type="domain" description="IMP dehydrogenase/GMP reductase" evidence="6">
    <location>
        <begin position="5"/>
        <end position="309"/>
    </location>
</feature>
<dbReference type="Proteomes" id="UP000834458">
    <property type="component" value="Unassembled WGS sequence"/>
</dbReference>
<dbReference type="PANTHER" id="PTHR43170:SF5">
    <property type="entry name" value="GMP REDUCTASE"/>
    <property type="match status" value="1"/>
</dbReference>
<accession>A0AA42L841</accession>
<evidence type="ECO:0000313" key="8">
    <source>
        <dbReference type="EMBL" id="MDH0364096.1"/>
    </source>
</evidence>
<dbReference type="GO" id="GO:0005829">
    <property type="term" value="C:cytosol"/>
    <property type="evidence" value="ECO:0007669"/>
    <property type="project" value="TreeGrafter"/>
</dbReference>
<evidence type="ECO:0000256" key="3">
    <source>
        <dbReference type="ARBA" id="ARBA00037691"/>
    </source>
</evidence>
<proteinExistence type="inferred from homology"/>
<evidence type="ECO:0000256" key="1">
    <source>
        <dbReference type="ARBA" id="ARBA00022857"/>
    </source>
</evidence>
<dbReference type="EMBL" id="JAODZU010000017">
    <property type="protein sequence ID" value="MDH0364096.1"/>
    <property type="molecule type" value="Genomic_DNA"/>
</dbReference>
<dbReference type="GO" id="GO:0006163">
    <property type="term" value="P:purine nucleotide metabolic process"/>
    <property type="evidence" value="ECO:0007669"/>
    <property type="project" value="UniProtKB-UniRule"/>
</dbReference>
<comment type="catalytic activity">
    <reaction evidence="4 5">
        <text>IMP + NH4(+) + NADP(+) = GMP + NADPH + 2 H(+)</text>
        <dbReference type="Rhea" id="RHEA:17185"/>
        <dbReference type="ChEBI" id="CHEBI:15378"/>
        <dbReference type="ChEBI" id="CHEBI:28938"/>
        <dbReference type="ChEBI" id="CHEBI:57783"/>
        <dbReference type="ChEBI" id="CHEBI:58053"/>
        <dbReference type="ChEBI" id="CHEBI:58115"/>
        <dbReference type="ChEBI" id="CHEBI:58349"/>
        <dbReference type="EC" id="1.7.1.7"/>
    </reaction>
</comment>
<keyword evidence="1 5" id="KW-0521">NADP</keyword>
<dbReference type="SUPFAM" id="SSF51412">
    <property type="entry name" value="Inosine monophosphate dehydrogenase (IMPDH)"/>
    <property type="match status" value="1"/>
</dbReference>
<dbReference type="InterPro" id="IPR013785">
    <property type="entry name" value="Aldolase_TIM"/>
</dbReference>
<evidence type="ECO:0000256" key="4">
    <source>
        <dbReference type="ARBA" id="ARBA00048616"/>
    </source>
</evidence>
<dbReference type="PIRSF" id="PIRSF036500">
    <property type="entry name" value="GMP_red_Firmic"/>
    <property type="match status" value="1"/>
</dbReference>
<dbReference type="CDD" id="cd00381">
    <property type="entry name" value="IMPDH"/>
    <property type="match status" value="1"/>
</dbReference>
<feature type="active site" description="Thioimidate intermediate" evidence="5">
    <location>
        <position position="173"/>
    </location>
</feature>
<dbReference type="PROSITE" id="PS00487">
    <property type="entry name" value="IMP_DH_GMP_RED"/>
    <property type="match status" value="1"/>
</dbReference>
<feature type="binding site" evidence="5">
    <location>
        <begin position="202"/>
        <end position="225"/>
    </location>
    <ligand>
        <name>NADP(+)</name>
        <dbReference type="ChEBI" id="CHEBI:58349"/>
    </ligand>
</feature>
<dbReference type="SMART" id="SM01240">
    <property type="entry name" value="IMPDH"/>
    <property type="match status" value="1"/>
</dbReference>
<dbReference type="InterPro" id="IPR005994">
    <property type="entry name" value="GuaC_type_2"/>
</dbReference>
<dbReference type="GO" id="GO:1902560">
    <property type="term" value="C:GMP reductase complex"/>
    <property type="evidence" value="ECO:0007669"/>
    <property type="project" value="InterPro"/>
</dbReference>
<dbReference type="GO" id="GO:0003920">
    <property type="term" value="F:GMP reductase activity"/>
    <property type="evidence" value="ECO:0007669"/>
    <property type="project" value="UniProtKB-UniRule"/>
</dbReference>
<evidence type="ECO:0000313" key="7">
    <source>
        <dbReference type="EMBL" id="CAB5698887.1"/>
    </source>
</evidence>
<dbReference type="AlphaFoldDB" id="A0AA42L841"/>
<protein>
    <recommendedName>
        <fullName evidence="5">GMP reductase</fullName>
        <ecNumber evidence="5">1.7.1.7</ecNumber>
    </recommendedName>
    <alternativeName>
        <fullName evidence="5">Guanosine 5'-monophosphate oxidoreductase</fullName>
        <shortName evidence="5">Guanosine monophosphate reductase</shortName>
    </alternativeName>
</protein>
<comment type="caution">
    <text evidence="8">The sequence shown here is derived from an EMBL/GenBank/DDBJ whole genome shotgun (WGS) entry which is preliminary data.</text>
</comment>
<dbReference type="InterPro" id="IPR050139">
    <property type="entry name" value="GMP_reductase"/>
</dbReference>
<reference evidence="8" key="2">
    <citation type="submission" date="2022-09" db="EMBL/GenBank/DDBJ databases">
        <title>Intensive care unit water sources are persistently colonized with multi-drug resistant bacteria and are the site of extensive horizontal gene transfer of antibiotic resistance genes.</title>
        <authorList>
            <person name="Diorio-Toth L."/>
        </authorList>
    </citation>
    <scope>NUCLEOTIDE SEQUENCE</scope>
    <source>
        <strain evidence="8">GD04130</strain>
    </source>
</reference>